<dbReference type="Proteomes" id="UP000248272">
    <property type="component" value="Unassembled WGS sequence"/>
</dbReference>
<accession>A0A2Z6UWR8</accession>
<protein>
    <submittedName>
        <fullName evidence="1">Uncharacterized protein</fullName>
    </submittedName>
</protein>
<sequence length="403" mass="46282">MARWGEIWLSETKLRTVEVLIKGQIRKKSLKNNPALTRAGKHSITSIMTQTSFVQIPFELINYVRSLKLSGTQYDLWLYLYSRDPYGDRFVEIPSPAEIAVELGVNPRTIQRAAQRLQDADLFDFAIDKWKAKNTTNNGKGKNFASDKMIQKRTKRSRCGQKDPVDDKMIQMSAIRQNDPIVESKPLSDKDSTEPQTIQIIQTSQTVGGIKNKCIENSEEEQGNFGKLSAVLEEMVIDKNLSVRSWQEEEISRQVIPDSVRVKLQQLGISLDERVCKVIEDHDISQVWGAIRHIEETWETINNPRGVFLYQVPRQEKEKSLKNPLNREFLQWYEQAIIEGSVQARSPEYLPLDQFREPKVFLPDGQLIAWRKVAAGEYDTAASPQQMAEFFEILRGCYGTSQK</sequence>
<comment type="caution">
    <text evidence="1">The sequence shown here is derived from an EMBL/GenBank/DDBJ whole genome shotgun (WGS) entry which is preliminary data.</text>
</comment>
<gene>
    <name evidence="1" type="ORF">MSj_03191</name>
</gene>
<dbReference type="AlphaFoldDB" id="A0A2Z6UWR8"/>
<proteinExistence type="predicted"/>
<name>A0A2Z6UWR8_MICAE</name>
<dbReference type="EMBL" id="BDSG01000088">
    <property type="protein sequence ID" value="GBL11683.1"/>
    <property type="molecule type" value="Genomic_DNA"/>
</dbReference>
<reference evidence="1 2" key="1">
    <citation type="journal article" date="2018" name="Front. Microbiol.">
        <title>Adaptation of the Freshwater Bloom-Forming Cyanobacterium Microcystis aeruginosa to Brackish Water Is Driven by Recent Horizontal Transfer of Sucrose Genes.</title>
        <authorList>
            <person name="Tanabe Y."/>
            <person name="Hodoki Y."/>
            <person name="Sano T."/>
            <person name="Tada K."/>
            <person name="Watanabe M.M."/>
        </authorList>
    </citation>
    <scope>NUCLEOTIDE SEQUENCE [LARGE SCALE GENOMIC DNA]</scope>
    <source>
        <strain evidence="1 2">Sj</strain>
    </source>
</reference>
<evidence type="ECO:0000313" key="2">
    <source>
        <dbReference type="Proteomes" id="UP000248272"/>
    </source>
</evidence>
<evidence type="ECO:0000313" key="1">
    <source>
        <dbReference type="EMBL" id="GBL11683.1"/>
    </source>
</evidence>
<organism evidence="1 2">
    <name type="scientific">Microcystis aeruginosa Sj</name>
    <dbReference type="NCBI Taxonomy" id="1979544"/>
    <lineage>
        <taxon>Bacteria</taxon>
        <taxon>Bacillati</taxon>
        <taxon>Cyanobacteriota</taxon>
        <taxon>Cyanophyceae</taxon>
        <taxon>Oscillatoriophycideae</taxon>
        <taxon>Chroococcales</taxon>
        <taxon>Microcystaceae</taxon>
        <taxon>Microcystis</taxon>
    </lineage>
</organism>
<dbReference type="Gene3D" id="1.10.10.10">
    <property type="entry name" value="Winged helix-like DNA-binding domain superfamily/Winged helix DNA-binding domain"/>
    <property type="match status" value="1"/>
</dbReference>
<dbReference type="InterPro" id="IPR036388">
    <property type="entry name" value="WH-like_DNA-bd_sf"/>
</dbReference>